<dbReference type="SUPFAM" id="SSF53098">
    <property type="entry name" value="Ribonuclease H-like"/>
    <property type="match status" value="1"/>
</dbReference>
<feature type="domain" description="K Homology" evidence="3">
    <location>
        <begin position="313"/>
        <end position="381"/>
    </location>
</feature>
<dbReference type="GO" id="GO:0006139">
    <property type="term" value="P:nucleobase-containing compound metabolic process"/>
    <property type="evidence" value="ECO:0007669"/>
    <property type="project" value="InterPro"/>
</dbReference>
<evidence type="ECO:0000259" key="3">
    <source>
        <dbReference type="SMART" id="SM00322"/>
    </source>
</evidence>
<dbReference type="InterPro" id="IPR004088">
    <property type="entry name" value="KH_dom_type_1"/>
</dbReference>
<dbReference type="GO" id="GO:0003723">
    <property type="term" value="F:RNA binding"/>
    <property type="evidence" value="ECO:0007669"/>
    <property type="project" value="UniProtKB-UniRule"/>
</dbReference>
<dbReference type="SMART" id="SM00322">
    <property type="entry name" value="KH"/>
    <property type="match status" value="1"/>
</dbReference>
<proteinExistence type="predicted"/>
<dbReference type="CDD" id="cd06148">
    <property type="entry name" value="Egl_like_exo"/>
    <property type="match status" value="1"/>
</dbReference>
<name>A0A2N9GWR6_FAGSY</name>
<dbReference type="EMBL" id="OIVN01002447">
    <property type="protein sequence ID" value="SPD03764.1"/>
    <property type="molecule type" value="Genomic_DNA"/>
</dbReference>
<evidence type="ECO:0008006" key="6">
    <source>
        <dbReference type="Google" id="ProtNLM"/>
    </source>
</evidence>
<dbReference type="Gene3D" id="3.30.1370.10">
    <property type="entry name" value="K Homology domain, type 1"/>
    <property type="match status" value="1"/>
</dbReference>
<organism evidence="5">
    <name type="scientific">Fagus sylvatica</name>
    <name type="common">Beechnut</name>
    <dbReference type="NCBI Taxonomy" id="28930"/>
    <lineage>
        <taxon>Eukaryota</taxon>
        <taxon>Viridiplantae</taxon>
        <taxon>Streptophyta</taxon>
        <taxon>Embryophyta</taxon>
        <taxon>Tracheophyta</taxon>
        <taxon>Spermatophyta</taxon>
        <taxon>Magnoliopsida</taxon>
        <taxon>eudicotyledons</taxon>
        <taxon>Gunneridae</taxon>
        <taxon>Pentapetalae</taxon>
        <taxon>rosids</taxon>
        <taxon>fabids</taxon>
        <taxon>Fagales</taxon>
        <taxon>Fagaceae</taxon>
        <taxon>Fagus</taxon>
    </lineage>
</organism>
<evidence type="ECO:0000313" key="5">
    <source>
        <dbReference type="EMBL" id="SPD03764.1"/>
    </source>
</evidence>
<feature type="region of interest" description="Disordered" evidence="2">
    <location>
        <begin position="1"/>
        <end position="23"/>
    </location>
</feature>
<sequence>MASSPSPHQTHIPLPTDPGDKPLNHEANLKLVPIHIVTHASQLPAEFLEPSPESPLVIGFDCEGVDLCRHGTLCIMQLAFSDAIYLVDATQGGEMLMKACKPALESSYITKVVHDCKRDSEALYFQFGIKLNNVVDTQIAYSLIEEQDGRTRSPDDYISFVGLLADPRYCGISYLEKEEVRVLLRQDPKFWTYRPLSELMVRAAADDVRFLLYIYHKMMEKLNQRSLWYLAVRGALYCRCFCVNDNDYADWPSLPFHSRTELYGEIWCNSNPLNVVVKFLWREREREREVVGVGQVLFVGCKNIIMEGHAPEEEILSVLDVPPGKMGCVIGRKGATILSIKESCNAEILIGGSKGPPDKVFIIGPVKQVRKAEAMLRGRMLDVY</sequence>
<evidence type="ECO:0000259" key="4">
    <source>
        <dbReference type="SMART" id="SM00474"/>
    </source>
</evidence>
<dbReference type="Pfam" id="PF00013">
    <property type="entry name" value="KH_1"/>
    <property type="match status" value="1"/>
</dbReference>
<evidence type="ECO:0000256" key="1">
    <source>
        <dbReference type="PROSITE-ProRule" id="PRU00117"/>
    </source>
</evidence>
<dbReference type="PANTHER" id="PTHR46814:SF1">
    <property type="entry name" value="EGALITARIAN, ISOFORM B"/>
    <property type="match status" value="1"/>
</dbReference>
<dbReference type="Pfam" id="PF01612">
    <property type="entry name" value="DNA_pol_A_exo1"/>
    <property type="match status" value="1"/>
</dbReference>
<dbReference type="InterPro" id="IPR012337">
    <property type="entry name" value="RNaseH-like_sf"/>
</dbReference>
<accession>A0A2N9GWR6</accession>
<dbReference type="GO" id="GO:0008408">
    <property type="term" value="F:3'-5' exonuclease activity"/>
    <property type="evidence" value="ECO:0007669"/>
    <property type="project" value="InterPro"/>
</dbReference>
<reference evidence="5" key="1">
    <citation type="submission" date="2018-02" db="EMBL/GenBank/DDBJ databases">
        <authorList>
            <person name="Cohen D.B."/>
            <person name="Kent A.D."/>
        </authorList>
    </citation>
    <scope>NUCLEOTIDE SEQUENCE</scope>
</reference>
<dbReference type="InterPro" id="IPR036612">
    <property type="entry name" value="KH_dom_type_1_sf"/>
</dbReference>
<dbReference type="Gene3D" id="3.30.420.10">
    <property type="entry name" value="Ribonuclease H-like superfamily/Ribonuclease H"/>
    <property type="match status" value="1"/>
</dbReference>
<dbReference type="PROSITE" id="PS50084">
    <property type="entry name" value="KH_TYPE_1"/>
    <property type="match status" value="1"/>
</dbReference>
<keyword evidence="1" id="KW-0694">RNA-binding</keyword>
<dbReference type="InterPro" id="IPR036397">
    <property type="entry name" value="RNaseH_sf"/>
</dbReference>
<dbReference type="PANTHER" id="PTHR46814">
    <property type="entry name" value="EGALITARIAN, ISOFORM B"/>
    <property type="match status" value="1"/>
</dbReference>
<protein>
    <recommendedName>
        <fullName evidence="6">3'-5' exonuclease domain-containing protein</fullName>
    </recommendedName>
</protein>
<dbReference type="InterPro" id="IPR004087">
    <property type="entry name" value="KH_dom"/>
</dbReference>
<dbReference type="InterPro" id="IPR002562">
    <property type="entry name" value="3'-5'_exonuclease_dom"/>
</dbReference>
<gene>
    <name evidence="5" type="ORF">FSB_LOCUS31646</name>
</gene>
<dbReference type="SMART" id="SM00474">
    <property type="entry name" value="35EXOc"/>
    <property type="match status" value="1"/>
</dbReference>
<feature type="domain" description="3'-5' exonuclease" evidence="4">
    <location>
        <begin position="34"/>
        <end position="223"/>
    </location>
</feature>
<dbReference type="AlphaFoldDB" id="A0A2N9GWR6"/>
<dbReference type="SUPFAM" id="SSF54791">
    <property type="entry name" value="Eukaryotic type KH-domain (KH-domain type I)"/>
    <property type="match status" value="1"/>
</dbReference>
<evidence type="ECO:0000256" key="2">
    <source>
        <dbReference type="SAM" id="MobiDB-lite"/>
    </source>
</evidence>
<dbReference type="CDD" id="cd00105">
    <property type="entry name" value="KH-I"/>
    <property type="match status" value="1"/>
</dbReference>